<name>A0A8S3VK47_MYTED</name>
<dbReference type="SUPFAM" id="SSF47473">
    <property type="entry name" value="EF-hand"/>
    <property type="match status" value="1"/>
</dbReference>
<feature type="compositionally biased region" description="Polar residues" evidence="4">
    <location>
        <begin position="1"/>
        <end position="12"/>
    </location>
</feature>
<dbReference type="AlphaFoldDB" id="A0A8S3VK47"/>
<reference evidence="6" key="1">
    <citation type="submission" date="2021-03" db="EMBL/GenBank/DDBJ databases">
        <authorList>
            <person name="Bekaert M."/>
        </authorList>
    </citation>
    <scope>NUCLEOTIDE SEQUENCE</scope>
</reference>
<feature type="domain" description="EF-hand" evidence="5">
    <location>
        <begin position="97"/>
        <end position="132"/>
    </location>
</feature>
<evidence type="ECO:0000256" key="4">
    <source>
        <dbReference type="SAM" id="MobiDB-lite"/>
    </source>
</evidence>
<dbReference type="OrthoDB" id="26525at2759"/>
<keyword evidence="3" id="KW-0106">Calcium</keyword>
<accession>A0A8S3VK47</accession>
<keyword evidence="1" id="KW-0479">Metal-binding</keyword>
<dbReference type="Proteomes" id="UP000683360">
    <property type="component" value="Unassembled WGS sequence"/>
</dbReference>
<dbReference type="FunFam" id="1.10.238.10:FF:000336">
    <property type="entry name" value="HLH domain-containing protein"/>
    <property type="match status" value="2"/>
</dbReference>
<comment type="caution">
    <text evidence="6">The sequence shown here is derived from an EMBL/GenBank/DDBJ whole genome shotgun (WGS) entry which is preliminary data.</text>
</comment>
<dbReference type="PROSITE" id="PS50222">
    <property type="entry name" value="EF_HAND_2"/>
    <property type="match status" value="4"/>
</dbReference>
<evidence type="ECO:0000256" key="2">
    <source>
        <dbReference type="ARBA" id="ARBA00022737"/>
    </source>
</evidence>
<dbReference type="GO" id="GO:0005509">
    <property type="term" value="F:calcium ion binding"/>
    <property type="evidence" value="ECO:0007669"/>
    <property type="project" value="InterPro"/>
</dbReference>
<sequence>MHSSETQNTRTKLSTKCKKLIRLSPKSKKKPSRNKEPNGMDASGIDHKENNSRLPNGFTDKETYDMKQAFGLFDKNDDGKISSDELGRVLRTLGHNYSNDQVQEMISNVDTNENGYVEFDEFITMMKMMKRWQHNLSCDTECASAPVKPEDEKHYEAFKAFDMDGNGYIDKHELKYTMRRLGENLSDDDIKAMFKEADLNGDGLIDFNEFKRLLHHFCPE</sequence>
<feature type="domain" description="EF-hand" evidence="5">
    <location>
        <begin position="149"/>
        <end position="184"/>
    </location>
</feature>
<dbReference type="InterPro" id="IPR050145">
    <property type="entry name" value="Centrin_CML-like"/>
</dbReference>
<keyword evidence="7" id="KW-1185">Reference proteome</keyword>
<proteinExistence type="predicted"/>
<gene>
    <name evidence="6" type="ORF">MEDL_67868</name>
</gene>
<evidence type="ECO:0000256" key="3">
    <source>
        <dbReference type="ARBA" id="ARBA00022837"/>
    </source>
</evidence>
<feature type="domain" description="EF-hand" evidence="5">
    <location>
        <begin position="185"/>
        <end position="220"/>
    </location>
</feature>
<dbReference type="EMBL" id="CAJPWZ010003308">
    <property type="protein sequence ID" value="CAG2256640.1"/>
    <property type="molecule type" value="Genomic_DNA"/>
</dbReference>
<dbReference type="SMART" id="SM00054">
    <property type="entry name" value="EFh"/>
    <property type="match status" value="4"/>
</dbReference>
<dbReference type="PANTHER" id="PTHR23050">
    <property type="entry name" value="CALCIUM BINDING PROTEIN"/>
    <property type="match status" value="1"/>
</dbReference>
<organism evidence="6 7">
    <name type="scientific">Mytilus edulis</name>
    <name type="common">Blue mussel</name>
    <dbReference type="NCBI Taxonomy" id="6550"/>
    <lineage>
        <taxon>Eukaryota</taxon>
        <taxon>Metazoa</taxon>
        <taxon>Spiralia</taxon>
        <taxon>Lophotrochozoa</taxon>
        <taxon>Mollusca</taxon>
        <taxon>Bivalvia</taxon>
        <taxon>Autobranchia</taxon>
        <taxon>Pteriomorphia</taxon>
        <taxon>Mytilida</taxon>
        <taxon>Mytiloidea</taxon>
        <taxon>Mytilidae</taxon>
        <taxon>Mytilinae</taxon>
        <taxon>Mytilus</taxon>
    </lineage>
</organism>
<dbReference type="Gene3D" id="1.10.238.10">
    <property type="entry name" value="EF-hand"/>
    <property type="match status" value="2"/>
</dbReference>
<evidence type="ECO:0000313" key="7">
    <source>
        <dbReference type="Proteomes" id="UP000683360"/>
    </source>
</evidence>
<dbReference type="CDD" id="cd00051">
    <property type="entry name" value="EFh"/>
    <property type="match status" value="2"/>
</dbReference>
<dbReference type="InterPro" id="IPR011992">
    <property type="entry name" value="EF-hand-dom_pair"/>
</dbReference>
<protein>
    <submittedName>
        <fullName evidence="6">CALM</fullName>
    </submittedName>
</protein>
<dbReference type="InterPro" id="IPR002048">
    <property type="entry name" value="EF_hand_dom"/>
</dbReference>
<dbReference type="PROSITE" id="PS00018">
    <property type="entry name" value="EF_HAND_1"/>
    <property type="match status" value="4"/>
</dbReference>
<feature type="compositionally biased region" description="Basic and acidic residues" evidence="4">
    <location>
        <begin position="33"/>
        <end position="51"/>
    </location>
</feature>
<dbReference type="InterPro" id="IPR018247">
    <property type="entry name" value="EF_Hand_1_Ca_BS"/>
</dbReference>
<evidence type="ECO:0000259" key="5">
    <source>
        <dbReference type="PROSITE" id="PS50222"/>
    </source>
</evidence>
<feature type="domain" description="EF-hand" evidence="5">
    <location>
        <begin position="65"/>
        <end position="96"/>
    </location>
</feature>
<evidence type="ECO:0000313" key="6">
    <source>
        <dbReference type="EMBL" id="CAG2256640.1"/>
    </source>
</evidence>
<feature type="region of interest" description="Disordered" evidence="4">
    <location>
        <begin position="1"/>
        <end position="60"/>
    </location>
</feature>
<dbReference type="Pfam" id="PF13499">
    <property type="entry name" value="EF-hand_7"/>
    <property type="match status" value="2"/>
</dbReference>
<keyword evidence="2" id="KW-0677">Repeat</keyword>
<feature type="compositionally biased region" description="Basic residues" evidence="4">
    <location>
        <begin position="13"/>
        <end position="32"/>
    </location>
</feature>
<evidence type="ECO:0000256" key="1">
    <source>
        <dbReference type="ARBA" id="ARBA00022723"/>
    </source>
</evidence>